<sequence>MKIRLQDKILVTIVLVRAGLQRIYMILIQSHTCCTSYLVSMPDHQLPKNFNLVNCRNVYTPTAGKMNFSKTGSRAH</sequence>
<accession>A0A0B6Y8Z2</accession>
<name>A0A0B6Y8Z2_9EUPU</name>
<dbReference type="EMBL" id="HACG01005927">
    <property type="protein sequence ID" value="CEK52792.1"/>
    <property type="molecule type" value="Transcribed_RNA"/>
</dbReference>
<gene>
    <name evidence="1" type="primary">ORF18045</name>
</gene>
<evidence type="ECO:0000313" key="1">
    <source>
        <dbReference type="EMBL" id="CEK52792.1"/>
    </source>
</evidence>
<dbReference type="AlphaFoldDB" id="A0A0B6Y8Z2"/>
<proteinExistence type="predicted"/>
<reference evidence="1" key="1">
    <citation type="submission" date="2014-12" db="EMBL/GenBank/DDBJ databases">
        <title>Insight into the proteome of Arion vulgaris.</title>
        <authorList>
            <person name="Aradska J."/>
            <person name="Bulat T."/>
            <person name="Smidak R."/>
            <person name="Sarate P."/>
            <person name="Gangsoo J."/>
            <person name="Sialana F."/>
            <person name="Bilban M."/>
            <person name="Lubec G."/>
        </authorList>
    </citation>
    <scope>NUCLEOTIDE SEQUENCE</scope>
    <source>
        <tissue evidence="1">Skin</tissue>
    </source>
</reference>
<organism evidence="1">
    <name type="scientific">Arion vulgaris</name>
    <dbReference type="NCBI Taxonomy" id="1028688"/>
    <lineage>
        <taxon>Eukaryota</taxon>
        <taxon>Metazoa</taxon>
        <taxon>Spiralia</taxon>
        <taxon>Lophotrochozoa</taxon>
        <taxon>Mollusca</taxon>
        <taxon>Gastropoda</taxon>
        <taxon>Heterobranchia</taxon>
        <taxon>Euthyneura</taxon>
        <taxon>Panpulmonata</taxon>
        <taxon>Eupulmonata</taxon>
        <taxon>Stylommatophora</taxon>
        <taxon>Helicina</taxon>
        <taxon>Arionoidea</taxon>
        <taxon>Arionidae</taxon>
        <taxon>Arion</taxon>
    </lineage>
</organism>
<protein>
    <submittedName>
        <fullName evidence="1">Uncharacterized protein</fullName>
    </submittedName>
</protein>